<keyword evidence="9" id="KW-1185">Reference proteome</keyword>
<dbReference type="RefSeq" id="WP_084409013.1">
    <property type="nucleotide sequence ID" value="NZ_FWXR01000003.1"/>
</dbReference>
<sequence length="248" mass="27392">MSAGPLWQKLLKEAAELEALGHPPVAIRPAASLVILDESESPAVLMGRRGRHHRFMPGVFVFPGGGVEPCDRKLAKHHRLNQPALDRLHIESSIDTVEASALALAAIRETFEETGLLIGAQEHGDAEPDLGWPYNAPAGFHPRPQWLTPLARAVTPPGGSHRYDTRFFVTCRSNLVEPDAPQFDPPTLELEDIGWVRLSETGDMPLAAITRAILQDVQSRFVAGTLYDPNHPIPFYRRQGQAFLRDLI</sequence>
<comment type="cofactor">
    <cofactor evidence="2">
        <name>Mg(2+)</name>
        <dbReference type="ChEBI" id="CHEBI:18420"/>
    </cofactor>
</comment>
<dbReference type="Pfam" id="PF00293">
    <property type="entry name" value="NUDIX"/>
    <property type="match status" value="1"/>
</dbReference>
<evidence type="ECO:0000259" key="7">
    <source>
        <dbReference type="PROSITE" id="PS51462"/>
    </source>
</evidence>
<dbReference type="PROSITE" id="PS51462">
    <property type="entry name" value="NUDIX"/>
    <property type="match status" value="1"/>
</dbReference>
<feature type="domain" description="Nudix hydrolase" evidence="7">
    <location>
        <begin position="26"/>
        <end position="219"/>
    </location>
</feature>
<keyword evidence="5" id="KW-0460">Magnesium</keyword>
<dbReference type="SUPFAM" id="SSF55811">
    <property type="entry name" value="Nudix"/>
    <property type="match status" value="1"/>
</dbReference>
<dbReference type="OrthoDB" id="9805905at2"/>
<evidence type="ECO:0000256" key="4">
    <source>
        <dbReference type="ARBA" id="ARBA00022801"/>
    </source>
</evidence>
<evidence type="ECO:0000256" key="2">
    <source>
        <dbReference type="ARBA" id="ARBA00001946"/>
    </source>
</evidence>
<dbReference type="Proteomes" id="UP000192656">
    <property type="component" value="Unassembled WGS sequence"/>
</dbReference>
<name>A0A1W1ZX94_9HYPH</name>
<protein>
    <submittedName>
        <fullName evidence="8">NUDIX domain-containing protein</fullName>
    </submittedName>
</protein>
<evidence type="ECO:0000256" key="5">
    <source>
        <dbReference type="ARBA" id="ARBA00022842"/>
    </source>
</evidence>
<reference evidence="8 9" key="1">
    <citation type="submission" date="2017-04" db="EMBL/GenBank/DDBJ databases">
        <authorList>
            <person name="Afonso C.L."/>
            <person name="Miller P.J."/>
            <person name="Scott M.A."/>
            <person name="Spackman E."/>
            <person name="Goraichik I."/>
            <person name="Dimitrov K.M."/>
            <person name="Suarez D.L."/>
            <person name="Swayne D.E."/>
        </authorList>
    </citation>
    <scope>NUCLEOTIDE SEQUENCE [LARGE SCALE GENOMIC DNA]</scope>
    <source>
        <strain evidence="8 9">CGMCC 1.10972</strain>
    </source>
</reference>
<dbReference type="AlphaFoldDB" id="A0A1W1ZX94"/>
<keyword evidence="3" id="KW-0479">Metal-binding</keyword>
<dbReference type="InterPro" id="IPR039121">
    <property type="entry name" value="NUDT19"/>
</dbReference>
<gene>
    <name evidence="8" type="ORF">SAMN06297251_103191</name>
</gene>
<evidence type="ECO:0000256" key="6">
    <source>
        <dbReference type="ARBA" id="ARBA00023211"/>
    </source>
</evidence>
<evidence type="ECO:0000256" key="1">
    <source>
        <dbReference type="ARBA" id="ARBA00001936"/>
    </source>
</evidence>
<dbReference type="CDD" id="cd18870">
    <property type="entry name" value="NUDIX_AcylCoAdiphos_Nudt19"/>
    <property type="match status" value="1"/>
</dbReference>
<dbReference type="InterPro" id="IPR015797">
    <property type="entry name" value="NUDIX_hydrolase-like_dom_sf"/>
</dbReference>
<evidence type="ECO:0000256" key="3">
    <source>
        <dbReference type="ARBA" id="ARBA00022723"/>
    </source>
</evidence>
<dbReference type="Gene3D" id="3.90.79.10">
    <property type="entry name" value="Nucleoside Triphosphate Pyrophosphohydrolase"/>
    <property type="match status" value="1"/>
</dbReference>
<dbReference type="InterPro" id="IPR000086">
    <property type="entry name" value="NUDIX_hydrolase_dom"/>
</dbReference>
<dbReference type="EMBL" id="FWXR01000003">
    <property type="protein sequence ID" value="SMC53040.1"/>
    <property type="molecule type" value="Genomic_DNA"/>
</dbReference>
<dbReference type="GO" id="GO:0016818">
    <property type="term" value="F:hydrolase activity, acting on acid anhydrides, in phosphorus-containing anhydrides"/>
    <property type="evidence" value="ECO:0007669"/>
    <property type="project" value="InterPro"/>
</dbReference>
<dbReference type="PANTHER" id="PTHR12318">
    <property type="entry name" value="TESTOSTERONE-REGULATED PROTEIN RP2"/>
    <property type="match status" value="1"/>
</dbReference>
<dbReference type="STRING" id="937218.SAMN06297251_103191"/>
<comment type="cofactor">
    <cofactor evidence="1">
        <name>Mn(2+)</name>
        <dbReference type="ChEBI" id="CHEBI:29035"/>
    </cofactor>
</comment>
<organism evidence="8 9">
    <name type="scientific">Fulvimarina manganoxydans</name>
    <dbReference type="NCBI Taxonomy" id="937218"/>
    <lineage>
        <taxon>Bacteria</taxon>
        <taxon>Pseudomonadati</taxon>
        <taxon>Pseudomonadota</taxon>
        <taxon>Alphaproteobacteria</taxon>
        <taxon>Hyphomicrobiales</taxon>
        <taxon>Aurantimonadaceae</taxon>
        <taxon>Fulvimarina</taxon>
    </lineage>
</organism>
<evidence type="ECO:0000313" key="8">
    <source>
        <dbReference type="EMBL" id="SMC53040.1"/>
    </source>
</evidence>
<evidence type="ECO:0000313" key="9">
    <source>
        <dbReference type="Proteomes" id="UP000192656"/>
    </source>
</evidence>
<dbReference type="PANTHER" id="PTHR12318:SF0">
    <property type="entry name" value="ACYL-COENZYME A DIPHOSPHATASE NUDT19"/>
    <property type="match status" value="1"/>
</dbReference>
<dbReference type="GO" id="GO:0046872">
    <property type="term" value="F:metal ion binding"/>
    <property type="evidence" value="ECO:0007669"/>
    <property type="project" value="UniProtKB-KW"/>
</dbReference>
<proteinExistence type="predicted"/>
<keyword evidence="6" id="KW-0464">Manganese</keyword>
<keyword evidence="4" id="KW-0378">Hydrolase</keyword>
<accession>A0A1W1ZX94</accession>